<dbReference type="PRINTS" id="PR00080">
    <property type="entry name" value="SDRFAMILY"/>
</dbReference>
<dbReference type="InterPro" id="IPR002347">
    <property type="entry name" value="SDR_fam"/>
</dbReference>
<organism evidence="5 6">
    <name type="scientific">Torulaspora delbrueckii</name>
    <name type="common">Yeast</name>
    <name type="synonym">Candida colliculosa</name>
    <dbReference type="NCBI Taxonomy" id="4950"/>
    <lineage>
        <taxon>Eukaryota</taxon>
        <taxon>Fungi</taxon>
        <taxon>Dikarya</taxon>
        <taxon>Ascomycota</taxon>
        <taxon>Saccharomycotina</taxon>
        <taxon>Saccharomycetes</taxon>
        <taxon>Saccharomycetales</taxon>
        <taxon>Saccharomycetaceae</taxon>
        <taxon>Torulaspora</taxon>
    </lineage>
</organism>
<reference evidence="5 6" key="1">
    <citation type="journal article" date="2011" name="Proc. Natl. Acad. Sci. U.S.A.">
        <title>Evolutionary erosion of yeast sex chromosomes by mating-type switching accidents.</title>
        <authorList>
            <person name="Gordon J.L."/>
            <person name="Armisen D."/>
            <person name="Proux-Wera E."/>
            <person name="Oheigeartaigh S.S."/>
            <person name="Byrne K.P."/>
            <person name="Wolfe K.H."/>
        </authorList>
    </citation>
    <scope>NUCLEOTIDE SEQUENCE [LARGE SCALE GENOMIC DNA]</scope>
    <source>
        <strain evidence="6">ATCC 10662 / CBS 1146 / NBRC 0425 / NCYC 2629 / NRRL Y-866</strain>
    </source>
</reference>
<evidence type="ECO:0000313" key="6">
    <source>
        <dbReference type="Proteomes" id="UP000005627"/>
    </source>
</evidence>
<dbReference type="InParanoid" id="G8ZW09"/>
<dbReference type="eggNOG" id="KOG1204">
    <property type="taxonomic scope" value="Eukaryota"/>
</dbReference>
<evidence type="ECO:0000313" key="5">
    <source>
        <dbReference type="EMBL" id="CCE92803.1"/>
    </source>
</evidence>
<dbReference type="Pfam" id="PF00106">
    <property type="entry name" value="adh_short"/>
    <property type="match status" value="1"/>
</dbReference>
<dbReference type="KEGG" id="tdl:TDEL_0E05600"/>
<evidence type="ECO:0000256" key="1">
    <source>
        <dbReference type="ARBA" id="ARBA00006484"/>
    </source>
</evidence>
<dbReference type="GeneID" id="11501003"/>
<dbReference type="AlphaFoldDB" id="G8ZW09"/>
<comment type="similarity">
    <text evidence="1 4">Belongs to the short-chain dehydrogenases/reductases (SDR) family.</text>
</comment>
<dbReference type="PROSITE" id="PS00061">
    <property type="entry name" value="ADH_SHORT"/>
    <property type="match status" value="1"/>
</dbReference>
<sequence length="251" mass="26916">MSKVVLVTGVSRGIGRAIVDELLKPGNDAVVYGIARSEEPLKELKATYPDTFSYVTGDINDPSSLKKLVHDAVKVHGKIDSVIANAGVLDPVQDVNHLDANAWKKLFNVNFFSIVSLASIAMPHLSKAHGSLILVSSGASVKSYYGWGAYGASKAAVNHFAMTVAQESSTVKAIAVAPGVVDTQMQVDIRDVFGPNSMPPEALKRFTDLKKNNELLHPSVPAAVYARLALKGIPNTLNGVYVRYNDERLSS</sequence>
<evidence type="ECO:0000256" key="2">
    <source>
        <dbReference type="ARBA" id="ARBA00022857"/>
    </source>
</evidence>
<dbReference type="CDD" id="cd05367">
    <property type="entry name" value="SPR-like_SDR_c"/>
    <property type="match status" value="1"/>
</dbReference>
<keyword evidence="6" id="KW-1185">Reference proteome</keyword>
<dbReference type="Gene3D" id="3.40.50.720">
    <property type="entry name" value="NAD(P)-binding Rossmann-like Domain"/>
    <property type="match status" value="1"/>
</dbReference>
<name>G8ZW09_TORDE</name>
<evidence type="ECO:0000256" key="4">
    <source>
        <dbReference type="RuleBase" id="RU000363"/>
    </source>
</evidence>
<dbReference type="OrthoDB" id="153074at2759"/>
<keyword evidence="3" id="KW-0560">Oxidoreductase</keyword>
<keyword evidence="2" id="KW-0521">NADP</keyword>
<dbReference type="PANTHER" id="PTHR43008">
    <property type="entry name" value="BENZIL REDUCTASE"/>
    <property type="match status" value="1"/>
</dbReference>
<dbReference type="GO" id="GO:0050664">
    <property type="term" value="F:oxidoreductase activity, acting on NAD(P)H, oxygen as acceptor"/>
    <property type="evidence" value="ECO:0007669"/>
    <property type="project" value="TreeGrafter"/>
</dbReference>
<dbReference type="RefSeq" id="XP_003682014.1">
    <property type="nucleotide sequence ID" value="XM_003681966.1"/>
</dbReference>
<dbReference type="SUPFAM" id="SSF51735">
    <property type="entry name" value="NAD(P)-binding Rossmann-fold domains"/>
    <property type="match status" value="1"/>
</dbReference>
<evidence type="ECO:0000256" key="3">
    <source>
        <dbReference type="ARBA" id="ARBA00023002"/>
    </source>
</evidence>
<gene>
    <name evidence="5" type="primary">TDEL0E05600</name>
    <name evidence="5" type="ORF">TDEL_0E05600</name>
</gene>
<accession>G8ZW09</accession>
<dbReference type="PANTHER" id="PTHR43008:SF8">
    <property type="entry name" value="BENZIL REDUCTASE ((S)-BENZOIN FORMING) IRC24"/>
    <property type="match status" value="1"/>
</dbReference>
<dbReference type="InterPro" id="IPR036291">
    <property type="entry name" value="NAD(P)-bd_dom_sf"/>
</dbReference>
<protein>
    <submittedName>
        <fullName evidence="5">Uncharacterized protein</fullName>
    </submittedName>
</protein>
<dbReference type="STRING" id="1076872.G8ZW09"/>
<proteinExistence type="inferred from homology"/>
<dbReference type="EMBL" id="HE616746">
    <property type="protein sequence ID" value="CCE92803.1"/>
    <property type="molecule type" value="Genomic_DNA"/>
</dbReference>
<dbReference type="Proteomes" id="UP000005627">
    <property type="component" value="Chromosome 5"/>
</dbReference>
<dbReference type="PRINTS" id="PR00081">
    <property type="entry name" value="GDHRDH"/>
</dbReference>
<dbReference type="FunFam" id="3.40.50.720:FF:000281">
    <property type="entry name" value="Uncharacterized oxidoreductase YIR035C"/>
    <property type="match status" value="1"/>
</dbReference>
<dbReference type="InterPro" id="IPR020904">
    <property type="entry name" value="Sc_DH/Rdtase_CS"/>
</dbReference>
<dbReference type="HOGENOM" id="CLU_010194_2_11_1"/>